<dbReference type="NCBIfam" id="TIGR04057">
    <property type="entry name" value="SusC_RagA_signa"/>
    <property type="match status" value="1"/>
</dbReference>
<dbReference type="InterPro" id="IPR012910">
    <property type="entry name" value="Plug_dom"/>
</dbReference>
<evidence type="ECO:0000259" key="12">
    <source>
        <dbReference type="Pfam" id="PF07715"/>
    </source>
</evidence>
<dbReference type="InterPro" id="IPR039426">
    <property type="entry name" value="TonB-dep_rcpt-like"/>
</dbReference>
<comment type="subcellular location">
    <subcellularLocation>
        <location evidence="1 8">Cell outer membrane</location>
        <topology evidence="1 8">Multi-pass membrane protein</topology>
    </subcellularLocation>
</comment>
<dbReference type="Gene3D" id="2.40.170.20">
    <property type="entry name" value="TonB-dependent receptor, beta-barrel domain"/>
    <property type="match status" value="1"/>
</dbReference>
<feature type="domain" description="TonB-dependent receptor plug" evidence="12">
    <location>
        <begin position="132"/>
        <end position="238"/>
    </location>
</feature>
<protein>
    <submittedName>
        <fullName evidence="13">SusC/RagA family TonB-linked outer membrane protein</fullName>
    </submittedName>
</protein>
<proteinExistence type="inferred from homology"/>
<dbReference type="SUPFAM" id="SSF56935">
    <property type="entry name" value="Porins"/>
    <property type="match status" value="1"/>
</dbReference>
<evidence type="ECO:0000256" key="8">
    <source>
        <dbReference type="PROSITE-ProRule" id="PRU01360"/>
    </source>
</evidence>
<dbReference type="InterPro" id="IPR036942">
    <property type="entry name" value="Beta-barrel_TonB_sf"/>
</dbReference>
<dbReference type="PROSITE" id="PS52016">
    <property type="entry name" value="TONB_DEPENDENT_REC_3"/>
    <property type="match status" value="1"/>
</dbReference>
<name>A0A2V1J2N6_9BACT</name>
<comment type="similarity">
    <text evidence="8 9">Belongs to the TonB-dependent receptor family.</text>
</comment>
<sequence length="1123" mass="123728">MNNTSLKNWCVAFAMAVCAPMAAVASPSESALPQAQQANGKCTGTIVDETGEPLVGATVRVEGTTIAASANIDGEFTLSGVKPGQKIVANYIGYNPVTIVWDGAPLNIVMKEDSNVLDEVVVMGYGVSQKRAKVTNSIAKVSEKTLTVGTNANPAQALVGAISGVKVAVTSGDPAATPSITVRGGTNYDGGSNAPLVIVDGNIRDSMSDINPNDIESMEILKEAGATALYGARAGNGVILITTKAGKSGTGRVTLSAKVGLGYYNNGYEACTDEDYLYYYRTACTNTEWMLPGGNYAGSWNSMLFSNNQPGGIGRQEWSNNMNYNILQKNEQTEYLLGLGGWKEMLDPVSDNTILYWNQDILDINLRKPTVTQDYNVSFSGGNDKGSYYASLGYYDAQGVVKTTYYKRYNFAFTGSYKLNDWLTANSVFNYTRANWLNDNPQLSTVYFMNRGFGYKFVRYRDEEGNELFGTGNPTMNVNVNKGKFDRDYQSDKFSMTQSLTAKIIDGLTLKGTMAWYYNEQYTQALNHAYVTNNTGADNPEGSVGVSSNYSTSASFLRYFDQTYNLVANFNRTFAEKHNVEAMAGMEFYKRKYLDFSASGYDGPAPFPVLGNTTQESRDMSSNHAEEALMSYFGRVGYDYMGKYLLAFTFREDGYSRLLNKRWGFFPGVSAGWVVSSEDFWKNTPGLGFVNYAKLRGSYGSNAIINRDRLGYYTLRGSYGAYQYDGEKGYRISALPNPNLSWETATTGEVGLDLGFLQNRFNLSLVYYNRTTSDKYAPLSLPPTTGFSSVTYNNGKYRNQGLEIDVNATLLRLKDFQWTLGANLTLNDNKIVKLPENGLANNRQGGVEVWTGNGEETTWIGGYQEGQNPYKQVGYGVVKMARTQADIDALGDYIDIAPSNGAVVYANESGRQRLVALGYLASNMVRLMPGDLIYEDRNGDNKIESKDRKVIGHRDARWSGGFNTTLSWKGLSLYARFDMGWGFQVYDSNMAFWLGEGQGAMAFPKEIRDTWTVDNPNAKYPRVAWAAQYGTDNYIRPNEMMCQNGAYLACRELSLSYQLPASICKKFASQGLTLSVTGQNLGYLKSCTIPLPDNTTYWDGNTAGNGGTYNLPRTVVFGVNVSF</sequence>
<evidence type="ECO:0000313" key="14">
    <source>
        <dbReference type="Proteomes" id="UP000244925"/>
    </source>
</evidence>
<evidence type="ECO:0000256" key="10">
    <source>
        <dbReference type="SAM" id="SignalP"/>
    </source>
</evidence>
<comment type="caution">
    <text evidence="13">The sequence shown here is derived from an EMBL/GenBank/DDBJ whole genome shotgun (WGS) entry which is preliminary data.</text>
</comment>
<evidence type="ECO:0000256" key="6">
    <source>
        <dbReference type="ARBA" id="ARBA00023136"/>
    </source>
</evidence>
<dbReference type="Pfam" id="PF07715">
    <property type="entry name" value="Plug"/>
    <property type="match status" value="1"/>
</dbReference>
<keyword evidence="10" id="KW-0732">Signal</keyword>
<dbReference type="RefSeq" id="WP_107034996.1">
    <property type="nucleotide sequence ID" value="NZ_PUBV01000002.1"/>
</dbReference>
<dbReference type="InterPro" id="IPR037066">
    <property type="entry name" value="Plug_dom_sf"/>
</dbReference>
<dbReference type="NCBIfam" id="TIGR04056">
    <property type="entry name" value="OMP_RagA_SusC"/>
    <property type="match status" value="1"/>
</dbReference>
<evidence type="ECO:0000256" key="1">
    <source>
        <dbReference type="ARBA" id="ARBA00004571"/>
    </source>
</evidence>
<evidence type="ECO:0000256" key="3">
    <source>
        <dbReference type="ARBA" id="ARBA00022452"/>
    </source>
</evidence>
<evidence type="ECO:0000256" key="4">
    <source>
        <dbReference type="ARBA" id="ARBA00022692"/>
    </source>
</evidence>
<dbReference type="SUPFAM" id="SSF49464">
    <property type="entry name" value="Carboxypeptidase regulatory domain-like"/>
    <property type="match status" value="1"/>
</dbReference>
<keyword evidence="6 8" id="KW-0472">Membrane</keyword>
<dbReference type="EMBL" id="PUBV01000002">
    <property type="protein sequence ID" value="PWB09374.1"/>
    <property type="molecule type" value="Genomic_DNA"/>
</dbReference>
<dbReference type="Pfam" id="PF00593">
    <property type="entry name" value="TonB_dep_Rec_b-barrel"/>
    <property type="match status" value="1"/>
</dbReference>
<feature type="signal peptide" evidence="10">
    <location>
        <begin position="1"/>
        <end position="25"/>
    </location>
</feature>
<dbReference type="InterPro" id="IPR023997">
    <property type="entry name" value="TonB-dep_OMP_SusC/RagA_CS"/>
</dbReference>
<feature type="domain" description="TonB-dependent receptor-like beta-barrel" evidence="11">
    <location>
        <begin position="453"/>
        <end position="866"/>
    </location>
</feature>
<evidence type="ECO:0000259" key="11">
    <source>
        <dbReference type="Pfam" id="PF00593"/>
    </source>
</evidence>
<accession>A0A2V1J2N6</accession>
<reference evidence="14" key="1">
    <citation type="submission" date="2018-02" db="EMBL/GenBank/DDBJ databases">
        <authorList>
            <person name="Clavel T."/>
            <person name="Strowig T."/>
        </authorList>
    </citation>
    <scope>NUCLEOTIDE SEQUENCE [LARGE SCALE GENOMIC DNA]</scope>
    <source>
        <strain evidence="14">DSM 100764</strain>
    </source>
</reference>
<keyword evidence="7 8" id="KW-0998">Cell outer membrane</keyword>
<keyword evidence="14" id="KW-1185">Reference proteome</keyword>
<evidence type="ECO:0000313" key="13">
    <source>
        <dbReference type="EMBL" id="PWB09374.1"/>
    </source>
</evidence>
<evidence type="ECO:0000256" key="9">
    <source>
        <dbReference type="RuleBase" id="RU003357"/>
    </source>
</evidence>
<organism evidence="13 14">
    <name type="scientific">Paramuribaculum intestinale</name>
    <dbReference type="NCBI Taxonomy" id="2094151"/>
    <lineage>
        <taxon>Bacteria</taxon>
        <taxon>Pseudomonadati</taxon>
        <taxon>Bacteroidota</taxon>
        <taxon>Bacteroidia</taxon>
        <taxon>Bacteroidales</taxon>
        <taxon>Muribaculaceae</taxon>
        <taxon>Paramuribaculum</taxon>
    </lineage>
</organism>
<dbReference type="InterPro" id="IPR008969">
    <property type="entry name" value="CarboxyPept-like_regulatory"/>
</dbReference>
<dbReference type="Gene3D" id="2.60.40.1120">
    <property type="entry name" value="Carboxypeptidase-like, regulatory domain"/>
    <property type="match status" value="1"/>
</dbReference>
<dbReference type="GO" id="GO:0009279">
    <property type="term" value="C:cell outer membrane"/>
    <property type="evidence" value="ECO:0007669"/>
    <property type="project" value="UniProtKB-SubCell"/>
</dbReference>
<feature type="chain" id="PRO_5016038875" evidence="10">
    <location>
        <begin position="26"/>
        <end position="1123"/>
    </location>
</feature>
<dbReference type="Proteomes" id="UP000244925">
    <property type="component" value="Unassembled WGS sequence"/>
</dbReference>
<evidence type="ECO:0000256" key="2">
    <source>
        <dbReference type="ARBA" id="ARBA00022448"/>
    </source>
</evidence>
<dbReference type="InterPro" id="IPR023996">
    <property type="entry name" value="TonB-dep_OMP_SusC/RagA"/>
</dbReference>
<dbReference type="Gene3D" id="2.170.130.10">
    <property type="entry name" value="TonB-dependent receptor, plug domain"/>
    <property type="match status" value="1"/>
</dbReference>
<keyword evidence="4 8" id="KW-0812">Transmembrane</keyword>
<gene>
    <name evidence="13" type="ORF">C5O25_01665</name>
</gene>
<dbReference type="AlphaFoldDB" id="A0A2V1J2N6"/>
<dbReference type="Pfam" id="PF13715">
    <property type="entry name" value="CarbopepD_reg_2"/>
    <property type="match status" value="1"/>
</dbReference>
<keyword evidence="3 8" id="KW-1134">Transmembrane beta strand</keyword>
<evidence type="ECO:0000256" key="7">
    <source>
        <dbReference type="ARBA" id="ARBA00023237"/>
    </source>
</evidence>
<keyword evidence="2 8" id="KW-0813">Transport</keyword>
<evidence type="ECO:0000256" key="5">
    <source>
        <dbReference type="ARBA" id="ARBA00023077"/>
    </source>
</evidence>
<keyword evidence="5 9" id="KW-0798">TonB box</keyword>
<dbReference type="InterPro" id="IPR000531">
    <property type="entry name" value="Beta-barrel_TonB"/>
</dbReference>